<dbReference type="InterPro" id="IPR033468">
    <property type="entry name" value="Metaxin_GST"/>
</dbReference>
<dbReference type="GO" id="GO:0001401">
    <property type="term" value="C:SAM complex"/>
    <property type="evidence" value="ECO:0007669"/>
    <property type="project" value="InterPro"/>
</dbReference>
<dbReference type="OrthoDB" id="5835136at2759"/>
<name>A0A9N9AGC0_9GLOM</name>
<organism evidence="11 12">
    <name type="scientific">Paraglomus occultum</name>
    <dbReference type="NCBI Taxonomy" id="144539"/>
    <lineage>
        <taxon>Eukaryota</taxon>
        <taxon>Fungi</taxon>
        <taxon>Fungi incertae sedis</taxon>
        <taxon>Mucoromycota</taxon>
        <taxon>Glomeromycotina</taxon>
        <taxon>Glomeromycetes</taxon>
        <taxon>Paraglomerales</taxon>
        <taxon>Paraglomeraceae</taxon>
        <taxon>Paraglomus</taxon>
    </lineage>
</organism>
<dbReference type="CDD" id="cd03078">
    <property type="entry name" value="GST_N_Metaxin1_like"/>
    <property type="match status" value="1"/>
</dbReference>
<evidence type="ECO:0000313" key="11">
    <source>
        <dbReference type="EMBL" id="CAG8529093.1"/>
    </source>
</evidence>
<reference evidence="11" key="1">
    <citation type="submission" date="2021-06" db="EMBL/GenBank/DDBJ databases">
        <authorList>
            <person name="Kallberg Y."/>
            <person name="Tangrot J."/>
            <person name="Rosling A."/>
        </authorList>
    </citation>
    <scope>NUCLEOTIDE SEQUENCE</scope>
    <source>
        <strain evidence="11">IA702</strain>
    </source>
</reference>
<dbReference type="InterPro" id="IPR019564">
    <property type="entry name" value="Sam37/metaxin_N"/>
</dbReference>
<dbReference type="SUPFAM" id="SSF47616">
    <property type="entry name" value="GST C-terminal domain-like"/>
    <property type="match status" value="1"/>
</dbReference>
<comment type="similarity">
    <text evidence="2">Belongs to the metaxin family.</text>
</comment>
<dbReference type="AlphaFoldDB" id="A0A9N9AGC0"/>
<keyword evidence="4" id="KW-1000">Mitochondrion outer membrane</keyword>
<dbReference type="GO" id="GO:0007005">
    <property type="term" value="P:mitochondrion organization"/>
    <property type="evidence" value="ECO:0007669"/>
    <property type="project" value="TreeGrafter"/>
</dbReference>
<dbReference type="Pfam" id="PF17171">
    <property type="entry name" value="GST_C_6"/>
    <property type="match status" value="1"/>
</dbReference>
<evidence type="ECO:0000256" key="8">
    <source>
        <dbReference type="SAM" id="Phobius"/>
    </source>
</evidence>
<evidence type="ECO:0000259" key="10">
    <source>
        <dbReference type="Pfam" id="PF17171"/>
    </source>
</evidence>
<comment type="subcellular location">
    <subcellularLocation>
        <location evidence="1">Mitochondrion outer membrane</location>
    </subcellularLocation>
</comment>
<feature type="domain" description="Mitochondrial outer membrane transport complex Sam37/metaxin N-terminal" evidence="9">
    <location>
        <begin position="416"/>
        <end position="536"/>
    </location>
</feature>
<evidence type="ECO:0000256" key="2">
    <source>
        <dbReference type="ARBA" id="ARBA00009170"/>
    </source>
</evidence>
<evidence type="ECO:0000313" key="12">
    <source>
        <dbReference type="Proteomes" id="UP000789572"/>
    </source>
</evidence>
<keyword evidence="8" id="KW-1133">Transmembrane helix</keyword>
<comment type="caution">
    <text evidence="11">The sequence shown here is derived from an EMBL/GenBank/DDBJ whole genome shotgun (WGS) entry which is preliminary data.</text>
</comment>
<dbReference type="Proteomes" id="UP000789572">
    <property type="component" value="Unassembled WGS sequence"/>
</dbReference>
<keyword evidence="5" id="KW-0653">Protein transport</keyword>
<evidence type="ECO:0000256" key="6">
    <source>
        <dbReference type="ARBA" id="ARBA00023128"/>
    </source>
</evidence>
<evidence type="ECO:0000256" key="7">
    <source>
        <dbReference type="ARBA" id="ARBA00023136"/>
    </source>
</evidence>
<dbReference type="Pfam" id="PF10568">
    <property type="entry name" value="Tom37"/>
    <property type="match status" value="1"/>
</dbReference>
<sequence>MTDVNSQRNPDVWSPRELKEWLAEHRVVYRGVPEKDELVVLVKTNWRDSDSTLKQTADMTASYVDELVKYLESYAVKGKEITKDNANAAAEQIAANAEAIRTRLGITEDKMSSALSQVKSRISGAKDATSKQIGNTLDDISQSYANAKFKRDEIINEATKRIEADYKKSKKVSKDTVQWLKDRVDELSKAPGFAKARIQTQTILILHGIEERLVSSMKSSAKDVEKIANQLSSALGEPYGKTKNLFRRIGSGIYNTFAGAWRAVVYVKRKVVDGTEYTINRLVAVKNGVTHFVGRITGKAKQTAVETKEAQQERFAHLTDYLRDTVKSSKEPIAKVLTSVQDRITTTEKLTKDQAKVVGEILREQLGNLKDAKDLTEDRINDVIDALRKKFNERKPMYEIYVWGEGLGLPSIDPGCLAIISYLQLVAPGEYGIIECNNPNVSITGELPLLRVGSEWIAGVENIIKHLSKEGRDGTDRLTDVQKAESLAFMTLIQEDVYDAFLFSWYIDSKNYSEVIRPLFGRLLPLSVRYIIPPQVQKMVEERLARFKKVSNGDEKRAVHDTNSIYAMQRDLYDILARKLGENDYLFDGSAPTTLDTVAYGYLALQLYPRLPNPVLSDILENDYPQLERFCNRMKHHLFQEQLPIIQAVELPSMFTGLLVSPRSWFTNTFRSQRDEAKKEKSQAQLNFERKRFYSIFGAVMFMIVYTVWNGIVTIDIETDERL</sequence>
<feature type="transmembrane region" description="Helical" evidence="8">
    <location>
        <begin position="693"/>
        <end position="713"/>
    </location>
</feature>
<evidence type="ECO:0000256" key="1">
    <source>
        <dbReference type="ARBA" id="ARBA00004294"/>
    </source>
</evidence>
<keyword evidence="3" id="KW-0813">Transport</keyword>
<accession>A0A9N9AGC0</accession>
<evidence type="ECO:0000256" key="3">
    <source>
        <dbReference type="ARBA" id="ARBA00022448"/>
    </source>
</evidence>
<keyword evidence="6" id="KW-0496">Mitochondrion</keyword>
<keyword evidence="12" id="KW-1185">Reference proteome</keyword>
<dbReference type="GO" id="GO:0015031">
    <property type="term" value="P:protein transport"/>
    <property type="evidence" value="ECO:0007669"/>
    <property type="project" value="UniProtKB-KW"/>
</dbReference>
<dbReference type="PANTHER" id="PTHR12289">
    <property type="entry name" value="METAXIN RELATED"/>
    <property type="match status" value="1"/>
</dbReference>
<keyword evidence="7 8" id="KW-0472">Membrane</keyword>
<proteinExistence type="inferred from homology"/>
<feature type="domain" description="Metaxin glutathione S-transferase" evidence="10">
    <location>
        <begin position="573"/>
        <end position="634"/>
    </location>
</feature>
<evidence type="ECO:0000259" key="9">
    <source>
        <dbReference type="Pfam" id="PF10568"/>
    </source>
</evidence>
<evidence type="ECO:0000256" key="5">
    <source>
        <dbReference type="ARBA" id="ARBA00022927"/>
    </source>
</evidence>
<dbReference type="EMBL" id="CAJVPJ010000478">
    <property type="protein sequence ID" value="CAG8529093.1"/>
    <property type="molecule type" value="Genomic_DNA"/>
</dbReference>
<gene>
    <name evidence="11" type="ORF">POCULU_LOCUS3967</name>
</gene>
<evidence type="ECO:0000256" key="4">
    <source>
        <dbReference type="ARBA" id="ARBA00022787"/>
    </source>
</evidence>
<dbReference type="PANTHER" id="PTHR12289:SF41">
    <property type="entry name" value="FAILED AXON CONNECTIONS-RELATED"/>
    <property type="match status" value="1"/>
</dbReference>
<dbReference type="InterPro" id="IPR036282">
    <property type="entry name" value="Glutathione-S-Trfase_C_sf"/>
</dbReference>
<protein>
    <submittedName>
        <fullName evidence="11">8473_t:CDS:1</fullName>
    </submittedName>
</protein>
<keyword evidence="8" id="KW-0812">Transmembrane</keyword>
<dbReference type="InterPro" id="IPR050931">
    <property type="entry name" value="Mito_Protein_Transport_Metaxin"/>
</dbReference>